<keyword evidence="3" id="KW-0472">Membrane</keyword>
<dbReference type="PANTHER" id="PTHR42788">
    <property type="entry name" value="TAURINE IMPORT ATP-BINDING PROTEIN-RELATED"/>
    <property type="match status" value="1"/>
</dbReference>
<evidence type="ECO:0000256" key="2">
    <source>
        <dbReference type="ARBA" id="ARBA00022448"/>
    </source>
</evidence>
<dbReference type="InterPro" id="IPR003439">
    <property type="entry name" value="ABC_transporter-like_ATP-bd"/>
</dbReference>
<dbReference type="AlphaFoldDB" id="A0A1I2G6E3"/>
<dbReference type="Gene3D" id="3.40.50.300">
    <property type="entry name" value="P-loop containing nucleotide triphosphate hydrolases"/>
    <property type="match status" value="1"/>
</dbReference>
<dbReference type="GO" id="GO:0016887">
    <property type="term" value="F:ATP hydrolysis activity"/>
    <property type="evidence" value="ECO:0007669"/>
    <property type="project" value="InterPro"/>
</dbReference>
<dbReference type="GO" id="GO:0005524">
    <property type="term" value="F:ATP binding"/>
    <property type="evidence" value="ECO:0007669"/>
    <property type="project" value="UniProtKB-KW"/>
</dbReference>
<dbReference type="Pfam" id="PF00005">
    <property type="entry name" value="ABC_tran"/>
    <property type="match status" value="1"/>
</dbReference>
<organism evidence="8 9">
    <name type="scientific">Paracidovorax wautersii</name>
    <dbReference type="NCBI Taxonomy" id="1177982"/>
    <lineage>
        <taxon>Bacteria</taxon>
        <taxon>Pseudomonadati</taxon>
        <taxon>Pseudomonadota</taxon>
        <taxon>Betaproteobacteria</taxon>
        <taxon>Burkholderiales</taxon>
        <taxon>Comamonadaceae</taxon>
        <taxon>Paracidovorax</taxon>
    </lineage>
</organism>
<evidence type="ECO:0000256" key="1">
    <source>
        <dbReference type="ARBA" id="ARBA00005417"/>
    </source>
</evidence>
<keyword evidence="5 8" id="KW-0067">ATP-binding</keyword>
<dbReference type="InterPro" id="IPR050166">
    <property type="entry name" value="ABC_transporter_ATP-bind"/>
</dbReference>
<gene>
    <name evidence="8" type="ORF">SAMN04489711_113113</name>
</gene>
<dbReference type="SMART" id="SM00382">
    <property type="entry name" value="AAA"/>
    <property type="match status" value="1"/>
</dbReference>
<dbReference type="PROSITE" id="PS00211">
    <property type="entry name" value="ABC_TRANSPORTER_1"/>
    <property type="match status" value="1"/>
</dbReference>
<keyword evidence="4" id="KW-0547">Nucleotide-binding</keyword>
<dbReference type="EMBL" id="FONX01000013">
    <property type="protein sequence ID" value="SFF12709.1"/>
    <property type="molecule type" value="Genomic_DNA"/>
</dbReference>
<dbReference type="STRING" id="1177982.SAMN04489711_113113"/>
<accession>A0A1I2G6E3</accession>
<protein>
    <submittedName>
        <fullName evidence="8">NitT/TauT family transport system ATP-binding protein</fullName>
    </submittedName>
</protein>
<dbReference type="CDD" id="cd03293">
    <property type="entry name" value="ABC_NrtD_SsuB_transporters"/>
    <property type="match status" value="1"/>
</dbReference>
<comment type="similarity">
    <text evidence="1">Belongs to the ABC transporter superfamily.</text>
</comment>
<dbReference type="InterPro" id="IPR003593">
    <property type="entry name" value="AAA+_ATPase"/>
</dbReference>
<keyword evidence="3" id="KW-1003">Cell membrane</keyword>
<proteinExistence type="inferred from homology"/>
<dbReference type="PANTHER" id="PTHR42788:SF10">
    <property type="entry name" value="ABC TRANSPORTER ATP-BINDING PROTEIN"/>
    <property type="match status" value="1"/>
</dbReference>
<feature type="domain" description="ABC transporter" evidence="7">
    <location>
        <begin position="66"/>
        <end position="299"/>
    </location>
</feature>
<dbReference type="RefSeq" id="WP_245785281.1">
    <property type="nucleotide sequence ID" value="NZ_FONX01000013.1"/>
</dbReference>
<evidence type="ECO:0000256" key="6">
    <source>
        <dbReference type="SAM" id="MobiDB-lite"/>
    </source>
</evidence>
<dbReference type="Proteomes" id="UP000199119">
    <property type="component" value="Unassembled WGS sequence"/>
</dbReference>
<dbReference type="InterPro" id="IPR027417">
    <property type="entry name" value="P-loop_NTPase"/>
</dbReference>
<keyword evidence="9" id="KW-1185">Reference proteome</keyword>
<evidence type="ECO:0000313" key="8">
    <source>
        <dbReference type="EMBL" id="SFF12709.1"/>
    </source>
</evidence>
<keyword evidence="2" id="KW-0813">Transport</keyword>
<sequence>MQAADVHTLSEVPAQRQRPWHRALLERVEEELGGPALWSGEPAPVAAGRQAANGDGTAPAVGQPLLQVEGVSIDYRTHERVVRATHRVGFEVHAADRFVLLGASGCGKSTLLKSIAGFIPPSEGRILLGGQAVTRPGPDRVVVFQEFDQLPPWKTVRENVMFPLLAARRVGRAEAAERAALYLDKVGLTRFADVHPHQLSGGMKQRVAIARALAMQPRVLLMDEPFAALDALTRRRMQEELIALWEEFRFTLIFVTHSIEEALVVGNRIAILSPHPGRLRAEINSHQFGLHSLGGRDFQATARRIHQLLFDEPAAAPGSVAADAAQLSQRPADGPGHLPFRISV</sequence>
<evidence type="ECO:0000256" key="4">
    <source>
        <dbReference type="ARBA" id="ARBA00022741"/>
    </source>
</evidence>
<evidence type="ECO:0000256" key="5">
    <source>
        <dbReference type="ARBA" id="ARBA00022840"/>
    </source>
</evidence>
<reference evidence="9" key="1">
    <citation type="submission" date="2016-10" db="EMBL/GenBank/DDBJ databases">
        <authorList>
            <person name="Varghese N."/>
            <person name="Submissions S."/>
        </authorList>
    </citation>
    <scope>NUCLEOTIDE SEQUENCE [LARGE SCALE GENOMIC DNA]</scope>
    <source>
        <strain evidence="9">DSM 27981</strain>
    </source>
</reference>
<dbReference type="SUPFAM" id="SSF52540">
    <property type="entry name" value="P-loop containing nucleoside triphosphate hydrolases"/>
    <property type="match status" value="1"/>
</dbReference>
<dbReference type="PROSITE" id="PS50893">
    <property type="entry name" value="ABC_TRANSPORTER_2"/>
    <property type="match status" value="1"/>
</dbReference>
<name>A0A1I2G6E3_9BURK</name>
<evidence type="ECO:0000313" key="9">
    <source>
        <dbReference type="Proteomes" id="UP000199119"/>
    </source>
</evidence>
<evidence type="ECO:0000259" key="7">
    <source>
        <dbReference type="PROSITE" id="PS50893"/>
    </source>
</evidence>
<evidence type="ECO:0000256" key="3">
    <source>
        <dbReference type="ARBA" id="ARBA00022475"/>
    </source>
</evidence>
<feature type="region of interest" description="Disordered" evidence="6">
    <location>
        <begin position="35"/>
        <end position="60"/>
    </location>
</feature>
<dbReference type="InterPro" id="IPR017871">
    <property type="entry name" value="ABC_transporter-like_CS"/>
</dbReference>